<evidence type="ECO:0000256" key="1">
    <source>
        <dbReference type="SAM" id="MobiDB-lite"/>
    </source>
</evidence>
<protein>
    <submittedName>
        <fullName evidence="3">DUF3520 domain-containing protein</fullName>
    </submittedName>
</protein>
<evidence type="ECO:0000259" key="2">
    <source>
        <dbReference type="PROSITE" id="PS50234"/>
    </source>
</evidence>
<evidence type="ECO:0000313" key="3">
    <source>
        <dbReference type="EMBL" id="RDE24570.1"/>
    </source>
</evidence>
<feature type="region of interest" description="Disordered" evidence="1">
    <location>
        <begin position="42"/>
        <end position="101"/>
    </location>
</feature>
<dbReference type="InterPro" id="IPR051266">
    <property type="entry name" value="CLCR"/>
</dbReference>
<comment type="caution">
    <text evidence="3">The sequence shown here is derived from an EMBL/GenBank/DDBJ whole genome shotgun (WGS) entry which is preliminary data.</text>
</comment>
<feature type="compositionally biased region" description="Low complexity" evidence="1">
    <location>
        <begin position="50"/>
        <end position="62"/>
    </location>
</feature>
<dbReference type="InterPro" id="IPR002035">
    <property type="entry name" value="VWF_A"/>
</dbReference>
<dbReference type="OrthoDB" id="9805121at2"/>
<feature type="region of interest" description="Disordered" evidence="1">
    <location>
        <begin position="516"/>
        <end position="540"/>
    </location>
</feature>
<organism evidence="3 4">
    <name type="scientific">Motiliproteus coralliicola</name>
    <dbReference type="NCBI Taxonomy" id="2283196"/>
    <lineage>
        <taxon>Bacteria</taxon>
        <taxon>Pseudomonadati</taxon>
        <taxon>Pseudomonadota</taxon>
        <taxon>Gammaproteobacteria</taxon>
        <taxon>Oceanospirillales</taxon>
        <taxon>Oceanospirillaceae</taxon>
        <taxon>Motiliproteus</taxon>
    </lineage>
</organism>
<dbReference type="Proteomes" id="UP000253769">
    <property type="component" value="Unassembled WGS sequence"/>
</dbReference>
<dbReference type="AlphaFoldDB" id="A0A369WR62"/>
<proteinExistence type="predicted"/>
<feature type="compositionally biased region" description="Basic and acidic residues" evidence="1">
    <location>
        <begin position="88"/>
        <end position="97"/>
    </location>
</feature>
<dbReference type="Pfam" id="PF00092">
    <property type="entry name" value="VWA"/>
    <property type="match status" value="1"/>
</dbReference>
<reference evidence="3 4" key="1">
    <citation type="submission" date="2018-07" db="EMBL/GenBank/DDBJ databases">
        <title>Motiliproteus coralliicola sp. nov., a bacterium isolated from Coral.</title>
        <authorList>
            <person name="Wang G."/>
        </authorList>
    </citation>
    <scope>NUCLEOTIDE SEQUENCE [LARGE SCALE GENOMIC DNA]</scope>
    <source>
        <strain evidence="3 4">C34</strain>
    </source>
</reference>
<dbReference type="RefSeq" id="WP_114694157.1">
    <property type="nucleotide sequence ID" value="NZ_QQOH01000001.1"/>
</dbReference>
<dbReference type="Pfam" id="PF12450">
    <property type="entry name" value="vWF_A"/>
    <property type="match status" value="1"/>
</dbReference>
<sequence>MYSFHHQANSLTETSNHDFKLTPLALTISLVLLSGCAGDRQDQTAVSVEPDQPQRQAQAAQPSGSHQTADKAAEVQPALPVIAQPQPRLERKRELREQSYNQQAIAQPRLEAESLQAGPQPALAQSLPQAMPRATMGKIATADALHSSPAPLPIIAPYPIEADSERYAEFRDNPIKSTAVDPLSTFGVDVDTASYSLARQSLNSGVLPRPESVRTEEWLNYFDYDYPRPETKQQPFSVTTELARAPWDQDRMLLSIGLQGYEVDKADLPPLNLTYLIDVSGSMHAPNKLPLAVNALKMLTRQLRPQDRVAITVYAGAAGLVLEPTDGADKTKIIAALDRLRAGGSTAGGAGIRLAYNTAKQHHTDGAISRVILVSDGDFNVGTRSTDELKRLIEKERESGVSLSVMTLGRGNIRDELMNTLAETGNGTAAYIDSAIEAKKHLVDGMSGTLMTIAKDVKAQIEFNPAVVSEYRLLGYETRHLEHHEFNDDRKDAGDIGAGHRVTALYELITHDSADKLSPERRYRQPQALNQPGDGYGTESDQHANELAYLKLRYKLPGQSRSTLISQPIYRDRLKAVGTESDNLRWSAAVASAAQYARGVESMRDWSFQQSQQLARQALGEDHYGYRGEFVRLLGLASDLDQPLRADLR</sequence>
<dbReference type="SUPFAM" id="SSF53300">
    <property type="entry name" value="vWA-like"/>
    <property type="match status" value="1"/>
</dbReference>
<dbReference type="InterPro" id="IPR021908">
    <property type="entry name" value="YfbK_C"/>
</dbReference>
<feature type="domain" description="VWFA" evidence="2">
    <location>
        <begin position="272"/>
        <end position="450"/>
    </location>
</feature>
<dbReference type="InterPro" id="IPR036465">
    <property type="entry name" value="vWFA_dom_sf"/>
</dbReference>
<dbReference type="InterPro" id="IPR022156">
    <property type="entry name" value="Uncharacterised_YfbK_N"/>
</dbReference>
<evidence type="ECO:0000313" key="4">
    <source>
        <dbReference type="Proteomes" id="UP000253769"/>
    </source>
</evidence>
<dbReference type="PANTHER" id="PTHR10579:SF43">
    <property type="entry name" value="ZINC FINGER (C3HC4-TYPE RING FINGER) FAMILY PROTEIN"/>
    <property type="match status" value="1"/>
</dbReference>
<keyword evidence="4" id="KW-1185">Reference proteome</keyword>
<gene>
    <name evidence="3" type="ORF">DV711_02985</name>
</gene>
<dbReference type="Pfam" id="PF12034">
    <property type="entry name" value="YfbK_C"/>
    <property type="match status" value="1"/>
</dbReference>
<dbReference type="EMBL" id="QQOH01000001">
    <property type="protein sequence ID" value="RDE24570.1"/>
    <property type="molecule type" value="Genomic_DNA"/>
</dbReference>
<dbReference type="PROSITE" id="PS50234">
    <property type="entry name" value="VWFA"/>
    <property type="match status" value="1"/>
</dbReference>
<dbReference type="Gene3D" id="3.40.50.410">
    <property type="entry name" value="von Willebrand factor, type A domain"/>
    <property type="match status" value="1"/>
</dbReference>
<name>A0A369WR62_9GAMM</name>
<dbReference type="PANTHER" id="PTHR10579">
    <property type="entry name" value="CALCIUM-ACTIVATED CHLORIDE CHANNEL REGULATOR"/>
    <property type="match status" value="1"/>
</dbReference>
<accession>A0A369WR62</accession>
<dbReference type="SMART" id="SM00327">
    <property type="entry name" value="VWA"/>
    <property type="match status" value="1"/>
</dbReference>